<protein>
    <submittedName>
        <fullName evidence="1">AAA family ATPase</fullName>
    </submittedName>
</protein>
<dbReference type="EMBL" id="JBIAZU010000004">
    <property type="protein sequence ID" value="MFF5292757.1"/>
    <property type="molecule type" value="Genomic_DNA"/>
</dbReference>
<organism evidence="1 2">
    <name type="scientific">Paractinoplanes globisporus</name>
    <dbReference type="NCBI Taxonomy" id="113565"/>
    <lineage>
        <taxon>Bacteria</taxon>
        <taxon>Bacillati</taxon>
        <taxon>Actinomycetota</taxon>
        <taxon>Actinomycetes</taxon>
        <taxon>Micromonosporales</taxon>
        <taxon>Micromonosporaceae</taxon>
        <taxon>Paractinoplanes</taxon>
    </lineage>
</organism>
<dbReference type="InterPro" id="IPR027417">
    <property type="entry name" value="P-loop_NTPase"/>
</dbReference>
<evidence type="ECO:0000313" key="1">
    <source>
        <dbReference type="EMBL" id="MFF5292757.1"/>
    </source>
</evidence>
<dbReference type="Proteomes" id="UP001602245">
    <property type="component" value="Unassembled WGS sequence"/>
</dbReference>
<comment type="caution">
    <text evidence="1">The sequence shown here is derived from an EMBL/GenBank/DDBJ whole genome shotgun (WGS) entry which is preliminary data.</text>
</comment>
<proteinExistence type="predicted"/>
<reference evidence="1 2" key="1">
    <citation type="submission" date="2024-10" db="EMBL/GenBank/DDBJ databases">
        <title>The Natural Products Discovery Center: Release of the First 8490 Sequenced Strains for Exploring Actinobacteria Biosynthetic Diversity.</title>
        <authorList>
            <person name="Kalkreuter E."/>
            <person name="Kautsar S.A."/>
            <person name="Yang D."/>
            <person name="Bader C.D."/>
            <person name="Teijaro C.N."/>
            <person name="Fluegel L."/>
            <person name="Davis C.M."/>
            <person name="Simpson J.R."/>
            <person name="Lauterbach L."/>
            <person name="Steele A.D."/>
            <person name="Gui C."/>
            <person name="Meng S."/>
            <person name="Li G."/>
            <person name="Viehrig K."/>
            <person name="Ye F."/>
            <person name="Su P."/>
            <person name="Kiefer A.F."/>
            <person name="Nichols A."/>
            <person name="Cepeda A.J."/>
            <person name="Yan W."/>
            <person name="Fan B."/>
            <person name="Jiang Y."/>
            <person name="Adhikari A."/>
            <person name="Zheng C.-J."/>
            <person name="Schuster L."/>
            <person name="Cowan T.M."/>
            <person name="Smanski M.J."/>
            <person name="Chevrette M.G."/>
            <person name="De Carvalho L.P.S."/>
            <person name="Shen B."/>
        </authorList>
    </citation>
    <scope>NUCLEOTIDE SEQUENCE [LARGE SCALE GENOMIC DNA]</scope>
    <source>
        <strain evidence="1 2">NPDC000087</strain>
    </source>
</reference>
<gene>
    <name evidence="1" type="ORF">ACFY35_25220</name>
</gene>
<dbReference type="SUPFAM" id="SSF52540">
    <property type="entry name" value="P-loop containing nucleoside triphosphate hydrolases"/>
    <property type="match status" value="1"/>
</dbReference>
<name>A0ABW6WKX0_9ACTN</name>
<dbReference type="Gene3D" id="3.40.50.300">
    <property type="entry name" value="P-loop containing nucleotide triphosphate hydrolases"/>
    <property type="match status" value="2"/>
</dbReference>
<accession>A0ABW6WKX0</accession>
<dbReference type="Pfam" id="PF13238">
    <property type="entry name" value="AAA_18"/>
    <property type="match status" value="1"/>
</dbReference>
<dbReference type="RefSeq" id="WP_026206617.1">
    <property type="nucleotide sequence ID" value="NZ_JBIAZU010000004.1"/>
</dbReference>
<evidence type="ECO:0000313" key="2">
    <source>
        <dbReference type="Proteomes" id="UP001602245"/>
    </source>
</evidence>
<sequence length="257" mass="27981">MASGRSVVINGDLGSGKTTVSVLLARRLGVRRISIGDLYREMAAQRGLSALQLNLHAELDGKIDAYIDQIQCEIAASGERLVVDSRLAWHFFTDARKVHLITEPTVAAWRVLGRPTEVENYATLEEARTQLAYRAESERIRFLTTYGADKTRLRNYDIICDSTRATPEEIVEAILVSLDDDNLACYLDPLRIHPGGDDAGPLEVGYAAPDFTAIRGGARLAAAVRSGQTLVRAELTKAELAEAELAEAEAKARASAT</sequence>
<keyword evidence="2" id="KW-1185">Reference proteome</keyword>